<dbReference type="InterPro" id="IPR050922">
    <property type="entry name" value="LytR/CpsA/Psr_CW_biosynth"/>
</dbReference>
<evidence type="ECO:0000256" key="1">
    <source>
        <dbReference type="SAM" id="Phobius"/>
    </source>
</evidence>
<accession>A0ABV6RGD5</accession>
<dbReference type="Proteomes" id="UP001589793">
    <property type="component" value="Unassembled WGS sequence"/>
</dbReference>
<dbReference type="RefSeq" id="WP_376982654.1">
    <property type="nucleotide sequence ID" value="NZ_JBHLSV010000027.1"/>
</dbReference>
<feature type="transmembrane region" description="Helical" evidence="1">
    <location>
        <begin position="35"/>
        <end position="56"/>
    </location>
</feature>
<dbReference type="PANTHER" id="PTHR33392">
    <property type="entry name" value="POLYISOPRENYL-TEICHOIC ACID--PEPTIDOGLYCAN TEICHOIC ACID TRANSFERASE TAGU"/>
    <property type="match status" value="1"/>
</dbReference>
<evidence type="ECO:0000313" key="3">
    <source>
        <dbReference type="EMBL" id="MFC0675624.1"/>
    </source>
</evidence>
<evidence type="ECO:0000313" key="4">
    <source>
        <dbReference type="Proteomes" id="UP001589793"/>
    </source>
</evidence>
<sequence length="199" mass="19859">MPDHHDAHPYGRSVHDVRRRTLREARHRRMRITQLIVFSALIILLVGAVAVAVNLVRSPQPAPPAAATPSAASTCPAAGAVPAPPAEVTVTVLNGTSTRGLAGDVTAELAERGYATGKAGNAQSADAPAAVIYGSGGYLAAASVAAQIDGAVLVPGDAEGAEGAEVTLVIGADWPGLRAPEAATAALAEPVAVPEGCAS</sequence>
<name>A0ABV6RGD5_9MICO</name>
<protein>
    <submittedName>
        <fullName evidence="3">LytR C-terminal domain-containing protein</fullName>
    </submittedName>
</protein>
<dbReference type="EMBL" id="JBHLSV010000027">
    <property type="protein sequence ID" value="MFC0675624.1"/>
    <property type="molecule type" value="Genomic_DNA"/>
</dbReference>
<gene>
    <name evidence="3" type="ORF">ACFFF6_16865</name>
</gene>
<keyword evidence="1" id="KW-0812">Transmembrane</keyword>
<reference evidence="3 4" key="1">
    <citation type="submission" date="2024-09" db="EMBL/GenBank/DDBJ databases">
        <authorList>
            <person name="Sun Q."/>
            <person name="Mori K."/>
        </authorList>
    </citation>
    <scope>NUCLEOTIDE SEQUENCE [LARGE SCALE GENOMIC DNA]</scope>
    <source>
        <strain evidence="3 4">CICC 10874</strain>
    </source>
</reference>
<dbReference type="PANTHER" id="PTHR33392:SF6">
    <property type="entry name" value="POLYISOPRENYL-TEICHOIC ACID--PEPTIDOGLYCAN TEICHOIC ACID TRANSFERASE TAGU"/>
    <property type="match status" value="1"/>
</dbReference>
<comment type="caution">
    <text evidence="3">The sequence shown here is derived from an EMBL/GenBank/DDBJ whole genome shotgun (WGS) entry which is preliminary data.</text>
</comment>
<evidence type="ECO:0000259" key="2">
    <source>
        <dbReference type="Pfam" id="PF13399"/>
    </source>
</evidence>
<dbReference type="Pfam" id="PF13399">
    <property type="entry name" value="LytR_C"/>
    <property type="match status" value="1"/>
</dbReference>
<keyword evidence="1" id="KW-0472">Membrane</keyword>
<dbReference type="Gene3D" id="3.30.70.2390">
    <property type="match status" value="1"/>
</dbReference>
<feature type="domain" description="LytR/CpsA/Psr regulator C-terminal" evidence="2">
    <location>
        <begin position="87"/>
        <end position="174"/>
    </location>
</feature>
<keyword evidence="4" id="KW-1185">Reference proteome</keyword>
<organism evidence="3 4">
    <name type="scientific">Brachybacterium hainanense</name>
    <dbReference type="NCBI Taxonomy" id="1541174"/>
    <lineage>
        <taxon>Bacteria</taxon>
        <taxon>Bacillati</taxon>
        <taxon>Actinomycetota</taxon>
        <taxon>Actinomycetes</taxon>
        <taxon>Micrococcales</taxon>
        <taxon>Dermabacteraceae</taxon>
        <taxon>Brachybacterium</taxon>
    </lineage>
</organism>
<dbReference type="InterPro" id="IPR027381">
    <property type="entry name" value="LytR/CpsA/Psr_C"/>
</dbReference>
<keyword evidence="1" id="KW-1133">Transmembrane helix</keyword>
<proteinExistence type="predicted"/>